<protein>
    <submittedName>
        <fullName evidence="5">Nitronate monooxygenase</fullName>
    </submittedName>
</protein>
<keyword evidence="1" id="KW-0285">Flavoprotein</keyword>
<evidence type="ECO:0000313" key="5">
    <source>
        <dbReference type="EMBL" id="PWW44425.1"/>
    </source>
</evidence>
<dbReference type="AlphaFoldDB" id="A0A317RAS0"/>
<dbReference type="OrthoDB" id="9778912at2"/>
<keyword evidence="3" id="KW-0560">Oxidoreductase</keyword>
<dbReference type="CDD" id="cd04730">
    <property type="entry name" value="NPD_like"/>
    <property type="match status" value="1"/>
</dbReference>
<dbReference type="InterPro" id="IPR013785">
    <property type="entry name" value="Aldolase_TIM"/>
</dbReference>
<keyword evidence="6" id="KW-1185">Reference proteome</keyword>
<dbReference type="SUPFAM" id="SSF51412">
    <property type="entry name" value="Inosine monophosphate dehydrogenase (IMPDH)"/>
    <property type="match status" value="1"/>
</dbReference>
<gene>
    <name evidence="5" type="ORF">DFR36_108102</name>
</gene>
<dbReference type="PANTHER" id="PTHR32332:SF20">
    <property type="entry name" value="2-NITROPROPANE DIOXYGENASE-LIKE PROTEIN"/>
    <property type="match status" value="1"/>
</dbReference>
<dbReference type="Pfam" id="PF03060">
    <property type="entry name" value="NMO"/>
    <property type="match status" value="2"/>
</dbReference>
<evidence type="ECO:0000256" key="1">
    <source>
        <dbReference type="ARBA" id="ARBA00022630"/>
    </source>
</evidence>
<proteinExistence type="predicted"/>
<keyword evidence="2" id="KW-0288">FMN</keyword>
<dbReference type="PANTHER" id="PTHR32332">
    <property type="entry name" value="2-NITROPROPANE DIOXYGENASE"/>
    <property type="match status" value="1"/>
</dbReference>
<sequence>MPDRLAPTPLCDLLGCRLPIVCAGMGGVARSELVAAVTQAGGFGFLGMVREPLALIEREVAAVRAAGCERFGVHLIPAGTDAALLASQLDLCVDLQVPVVGLLGDVHAPVVERLRGAGATVVHQVGSVRAALAAQRAGAHALIAQGVEAGGHGHGRQPLAELLAEVLALAELPVAAAGGLADGQDVARVLAAGAQAAVLGTAFLAPLESFAHGQHEQHEQRVGATGAGALVRQLAQDAAAHLALLKPPLVEYASPVCYAPEFERQRDAQLADRLNALLEAERAAAWVALEAAQALAPDGPARAPVEALHDDAVRWCGVLLRALQSLDAWPSPRTGGLYEQAAAATGLHERLALLREHQNEVVQALDTLLETLEREELRADLQAMREARQDRLAHLGDSPGHAAAAG</sequence>
<dbReference type="EMBL" id="QGUB01000008">
    <property type="protein sequence ID" value="PWW44425.1"/>
    <property type="molecule type" value="Genomic_DNA"/>
</dbReference>
<comment type="caution">
    <text evidence="5">The sequence shown here is derived from an EMBL/GenBank/DDBJ whole genome shotgun (WGS) entry which is preliminary data.</text>
</comment>
<dbReference type="Pfam" id="PF19825">
    <property type="entry name" value="DUF6306"/>
    <property type="match status" value="1"/>
</dbReference>
<reference evidence="5 6" key="1">
    <citation type="submission" date="2018-05" db="EMBL/GenBank/DDBJ databases">
        <title>Genomic Encyclopedia of Type Strains, Phase IV (KMG-IV): sequencing the most valuable type-strain genomes for metagenomic binning, comparative biology and taxonomic classification.</title>
        <authorList>
            <person name="Goeker M."/>
        </authorList>
    </citation>
    <scope>NUCLEOTIDE SEQUENCE [LARGE SCALE GENOMIC DNA]</scope>
    <source>
        <strain evidence="5 6">DSM 26006</strain>
    </source>
</reference>
<dbReference type="Gene3D" id="3.20.20.70">
    <property type="entry name" value="Aldolase class I"/>
    <property type="match status" value="1"/>
</dbReference>
<dbReference type="RefSeq" id="WP_110012435.1">
    <property type="nucleotide sequence ID" value="NZ_QGUB01000008.1"/>
</dbReference>
<keyword evidence="5" id="KW-0503">Monooxygenase</keyword>
<dbReference type="InterPro" id="IPR004136">
    <property type="entry name" value="NMO"/>
</dbReference>
<accession>A0A317RAS0</accession>
<dbReference type="Proteomes" id="UP000246483">
    <property type="component" value="Unassembled WGS sequence"/>
</dbReference>
<name>A0A317RAS0_9BURK</name>
<dbReference type="InterPro" id="IPR046273">
    <property type="entry name" value="DUF6306"/>
</dbReference>
<feature type="domain" description="DUF6306" evidence="4">
    <location>
        <begin position="272"/>
        <end position="393"/>
    </location>
</feature>
<evidence type="ECO:0000259" key="4">
    <source>
        <dbReference type="Pfam" id="PF19825"/>
    </source>
</evidence>
<dbReference type="GO" id="GO:0018580">
    <property type="term" value="F:nitronate monooxygenase activity"/>
    <property type="evidence" value="ECO:0007669"/>
    <property type="project" value="InterPro"/>
</dbReference>
<evidence type="ECO:0000256" key="2">
    <source>
        <dbReference type="ARBA" id="ARBA00022643"/>
    </source>
</evidence>
<evidence type="ECO:0000313" key="6">
    <source>
        <dbReference type="Proteomes" id="UP000246483"/>
    </source>
</evidence>
<organism evidence="5 6">
    <name type="scientific">Melaminivora alkalimesophila</name>
    <dbReference type="NCBI Taxonomy" id="1165852"/>
    <lineage>
        <taxon>Bacteria</taxon>
        <taxon>Pseudomonadati</taxon>
        <taxon>Pseudomonadota</taxon>
        <taxon>Betaproteobacteria</taxon>
        <taxon>Burkholderiales</taxon>
        <taxon>Comamonadaceae</taxon>
        <taxon>Melaminivora</taxon>
    </lineage>
</organism>
<evidence type="ECO:0000256" key="3">
    <source>
        <dbReference type="ARBA" id="ARBA00023002"/>
    </source>
</evidence>